<evidence type="ECO:0000313" key="1">
    <source>
        <dbReference type="EMBL" id="MPN20863.1"/>
    </source>
</evidence>
<name>A0A645GAF2_9ZZZZ</name>
<reference evidence="1" key="1">
    <citation type="submission" date="2019-08" db="EMBL/GenBank/DDBJ databases">
        <authorList>
            <person name="Kucharzyk K."/>
            <person name="Murdoch R.W."/>
            <person name="Higgins S."/>
            <person name="Loffler F."/>
        </authorList>
    </citation>
    <scope>NUCLEOTIDE SEQUENCE</scope>
</reference>
<organism evidence="1">
    <name type="scientific">bioreactor metagenome</name>
    <dbReference type="NCBI Taxonomy" id="1076179"/>
    <lineage>
        <taxon>unclassified sequences</taxon>
        <taxon>metagenomes</taxon>
        <taxon>ecological metagenomes</taxon>
    </lineage>
</organism>
<comment type="caution">
    <text evidence="1">The sequence shown here is derived from an EMBL/GenBank/DDBJ whole genome shotgun (WGS) entry which is preliminary data.</text>
</comment>
<dbReference type="EMBL" id="VSSQ01068723">
    <property type="protein sequence ID" value="MPN20863.1"/>
    <property type="molecule type" value="Genomic_DNA"/>
</dbReference>
<proteinExistence type="predicted"/>
<gene>
    <name evidence="1" type="ORF">SDC9_168242</name>
</gene>
<accession>A0A645GAF2</accession>
<sequence>MRAVDDARAARANEDVFRVIGHADDLVRNDLSQRKNQVVGLVHNDPVDLNRNRRRPEPVRVAGNLLARQLANVDHVRTPTVL</sequence>
<dbReference type="AlphaFoldDB" id="A0A645GAF2"/>
<protein>
    <submittedName>
        <fullName evidence="1">Uncharacterized protein</fullName>
    </submittedName>
</protein>